<feature type="region of interest" description="Disordered" evidence="1">
    <location>
        <begin position="138"/>
        <end position="159"/>
    </location>
</feature>
<feature type="region of interest" description="Disordered" evidence="1">
    <location>
        <begin position="188"/>
        <end position="402"/>
    </location>
</feature>
<dbReference type="EMBL" id="JAQJZL010000010">
    <property type="protein sequence ID" value="KAJ6034661.1"/>
    <property type="molecule type" value="Genomic_DNA"/>
</dbReference>
<sequence length="511" mass="55970">MYESTTSLDLHRLSRHSLQDRYESDEEAVSESDTGAQDLLSSPMGSPVESQRAAIFDSDLSADDASHMDPDSDREEHMLAPPTVKRPRPVSTDTIKRTSNAAFDDDAYVFDPEEQLVLELPSPDSPPQLASSIFLQPSVYVSPKPKPTTRSRSISPSSIFSVEEADIQVAKKVTFMEPQTRPTVVLINALGKRPSSRSRSNHSRSRESSRSRPPLARADNRLAPPRPSEHISKRHSYRETTPKPAPRKQSPIPVPAPDESDERIAPSATINRVSEVPIVPYFPAPPRTIPTNTKTNEYQYTPRPRTAGADRTMPPPLHIRPRRPTETARPASIRSNSSTTIQTYTSCPASPYPDDQNPTTQPLSRVNSSMSMVSVPYTPPPQSFSSSKRTHGSSSSSYSVSNILAHRSPLMMRRMTRKHSSSSVHSMSSLRSEIDPVGPSSSQISVATQPVMGSGSGSGSMVDSNSNSNSNATANVVRKSSQRRHARHASVLPSARGFMGLKLGKRLHNKA</sequence>
<proteinExistence type="predicted"/>
<gene>
    <name evidence="2" type="ORF">N7460_008836</name>
</gene>
<evidence type="ECO:0000313" key="2">
    <source>
        <dbReference type="EMBL" id="KAJ6034661.1"/>
    </source>
</evidence>
<organism evidence="2 3">
    <name type="scientific">Penicillium canescens</name>
    <dbReference type="NCBI Taxonomy" id="5083"/>
    <lineage>
        <taxon>Eukaryota</taxon>
        <taxon>Fungi</taxon>
        <taxon>Dikarya</taxon>
        <taxon>Ascomycota</taxon>
        <taxon>Pezizomycotina</taxon>
        <taxon>Eurotiomycetes</taxon>
        <taxon>Eurotiomycetidae</taxon>
        <taxon>Eurotiales</taxon>
        <taxon>Aspergillaceae</taxon>
        <taxon>Penicillium</taxon>
    </lineage>
</organism>
<evidence type="ECO:0000256" key="1">
    <source>
        <dbReference type="SAM" id="MobiDB-lite"/>
    </source>
</evidence>
<dbReference type="AlphaFoldDB" id="A0AAD6I7U4"/>
<name>A0AAD6I7U4_PENCN</name>
<feature type="compositionally biased region" description="Low complexity" evidence="1">
    <location>
        <begin position="383"/>
        <end position="402"/>
    </location>
</feature>
<accession>A0AAD6I7U4</accession>
<feature type="compositionally biased region" description="Basic and acidic residues" evidence="1">
    <location>
        <begin position="227"/>
        <end position="241"/>
    </location>
</feature>
<feature type="compositionally biased region" description="Polar residues" evidence="1">
    <location>
        <begin position="289"/>
        <end position="299"/>
    </location>
</feature>
<feature type="compositionally biased region" description="Low complexity" evidence="1">
    <location>
        <begin position="421"/>
        <end position="431"/>
    </location>
</feature>
<feature type="region of interest" description="Disordered" evidence="1">
    <location>
        <begin position="1"/>
        <end position="91"/>
    </location>
</feature>
<feature type="compositionally biased region" description="Polar residues" evidence="1">
    <location>
        <begin position="333"/>
        <end position="348"/>
    </location>
</feature>
<reference evidence="2" key="1">
    <citation type="journal article" date="2023" name="IMA Fungus">
        <title>Comparative genomic study of the Penicillium genus elucidates a diverse pangenome and 15 lateral gene transfer events.</title>
        <authorList>
            <person name="Petersen C."/>
            <person name="Sorensen T."/>
            <person name="Nielsen M.R."/>
            <person name="Sondergaard T.E."/>
            <person name="Sorensen J.L."/>
            <person name="Fitzpatrick D.A."/>
            <person name="Frisvad J.C."/>
            <person name="Nielsen K.L."/>
        </authorList>
    </citation>
    <scope>NUCLEOTIDE SEQUENCE</scope>
    <source>
        <strain evidence="2">IBT 15450</strain>
    </source>
</reference>
<dbReference type="Proteomes" id="UP001219568">
    <property type="component" value="Unassembled WGS sequence"/>
</dbReference>
<feature type="compositionally biased region" description="Low complexity" evidence="1">
    <location>
        <begin position="148"/>
        <end position="159"/>
    </location>
</feature>
<feature type="compositionally biased region" description="Low complexity" evidence="1">
    <location>
        <begin position="459"/>
        <end position="471"/>
    </location>
</feature>
<feature type="compositionally biased region" description="Polar residues" evidence="1">
    <location>
        <begin position="31"/>
        <end position="44"/>
    </location>
</feature>
<feature type="compositionally biased region" description="Basic residues" evidence="1">
    <location>
        <begin position="194"/>
        <end position="203"/>
    </location>
</feature>
<comment type="caution">
    <text evidence="2">The sequence shown here is derived from an EMBL/GenBank/DDBJ whole genome shotgun (WGS) entry which is preliminary data.</text>
</comment>
<protein>
    <submittedName>
        <fullName evidence="2">Uncharacterized protein</fullName>
    </submittedName>
</protein>
<feature type="compositionally biased region" description="Polar residues" evidence="1">
    <location>
        <begin position="356"/>
        <end position="367"/>
    </location>
</feature>
<feature type="compositionally biased region" description="Basic and acidic residues" evidence="1">
    <location>
        <begin position="9"/>
        <end position="22"/>
    </location>
</feature>
<feature type="compositionally biased region" description="Polar residues" evidence="1">
    <location>
        <begin position="439"/>
        <end position="448"/>
    </location>
</feature>
<evidence type="ECO:0000313" key="3">
    <source>
        <dbReference type="Proteomes" id="UP001219568"/>
    </source>
</evidence>
<feature type="region of interest" description="Disordered" evidence="1">
    <location>
        <begin position="417"/>
        <end position="488"/>
    </location>
</feature>
<keyword evidence="3" id="KW-1185">Reference proteome</keyword>
<feature type="compositionally biased region" description="Basic and acidic residues" evidence="1">
    <location>
        <begin position="64"/>
        <end position="78"/>
    </location>
</feature>
<reference evidence="2" key="2">
    <citation type="submission" date="2023-01" db="EMBL/GenBank/DDBJ databases">
        <authorList>
            <person name="Petersen C."/>
        </authorList>
    </citation>
    <scope>NUCLEOTIDE SEQUENCE</scope>
    <source>
        <strain evidence="2">IBT 15450</strain>
    </source>
</reference>